<dbReference type="InterPro" id="IPR038731">
    <property type="entry name" value="RgtA/B/C-like"/>
</dbReference>
<feature type="transmembrane region" description="Helical" evidence="8">
    <location>
        <begin position="311"/>
        <end position="331"/>
    </location>
</feature>
<accession>A0A853MB36</accession>
<feature type="transmembrane region" description="Helical" evidence="8">
    <location>
        <begin position="287"/>
        <end position="305"/>
    </location>
</feature>
<evidence type="ECO:0000313" key="10">
    <source>
        <dbReference type="EMBL" id="OBU75655.1"/>
    </source>
</evidence>
<dbReference type="AlphaFoldDB" id="A0A853MB36"/>
<comment type="caution">
    <text evidence="10">The sequence shown here is derived from an EMBL/GenBank/DDBJ whole genome shotgun (WGS) entry which is preliminary data.</text>
</comment>
<dbReference type="Pfam" id="PF13231">
    <property type="entry name" value="PMT_2"/>
    <property type="match status" value="1"/>
</dbReference>
<organism evidence="10 11">
    <name type="scientific">Cylindrospermopsis raciborskii CS-505</name>
    <dbReference type="NCBI Taxonomy" id="533240"/>
    <lineage>
        <taxon>Bacteria</taxon>
        <taxon>Bacillati</taxon>
        <taxon>Cyanobacteriota</taxon>
        <taxon>Cyanophyceae</taxon>
        <taxon>Nostocales</taxon>
        <taxon>Aphanizomenonaceae</taxon>
        <taxon>Cylindrospermopsis</taxon>
    </lineage>
</organism>
<dbReference type="GO" id="GO:0009103">
    <property type="term" value="P:lipopolysaccharide biosynthetic process"/>
    <property type="evidence" value="ECO:0007669"/>
    <property type="project" value="UniProtKB-ARBA"/>
</dbReference>
<keyword evidence="5 8" id="KW-0812">Transmembrane</keyword>
<keyword evidence="3" id="KW-0328">Glycosyltransferase</keyword>
<evidence type="ECO:0000256" key="5">
    <source>
        <dbReference type="ARBA" id="ARBA00022692"/>
    </source>
</evidence>
<name>A0A853MB36_9CYAN</name>
<evidence type="ECO:0000256" key="3">
    <source>
        <dbReference type="ARBA" id="ARBA00022676"/>
    </source>
</evidence>
<gene>
    <name evidence="10" type="ORF">A9P98_04480</name>
</gene>
<dbReference type="PANTHER" id="PTHR33908">
    <property type="entry name" value="MANNOSYLTRANSFERASE YKCB-RELATED"/>
    <property type="match status" value="1"/>
</dbReference>
<dbReference type="PANTHER" id="PTHR33908:SF3">
    <property type="entry name" value="UNDECAPRENYL PHOSPHATE-ALPHA-4-AMINO-4-DEOXY-L-ARABINOSE ARABINOSYL TRANSFERASE"/>
    <property type="match status" value="1"/>
</dbReference>
<feature type="transmembrane region" description="Helical" evidence="8">
    <location>
        <begin position="178"/>
        <end position="206"/>
    </location>
</feature>
<dbReference type="InterPro" id="IPR050297">
    <property type="entry name" value="LipidA_mod_glycosyltrf_83"/>
</dbReference>
<feature type="transmembrane region" description="Helical" evidence="8">
    <location>
        <begin position="372"/>
        <end position="390"/>
    </location>
</feature>
<comment type="subcellular location">
    <subcellularLocation>
        <location evidence="1">Cell membrane</location>
        <topology evidence="1">Multi-pass membrane protein</topology>
    </subcellularLocation>
</comment>
<dbReference type="GO" id="GO:0010041">
    <property type="term" value="P:response to iron(III) ion"/>
    <property type="evidence" value="ECO:0007669"/>
    <property type="project" value="TreeGrafter"/>
</dbReference>
<dbReference type="Proteomes" id="UP000093903">
    <property type="component" value="Unassembled WGS sequence"/>
</dbReference>
<proteinExistence type="predicted"/>
<evidence type="ECO:0000256" key="6">
    <source>
        <dbReference type="ARBA" id="ARBA00022989"/>
    </source>
</evidence>
<feature type="transmembrane region" description="Helical" evidence="8">
    <location>
        <begin position="97"/>
        <end position="117"/>
    </location>
</feature>
<feature type="domain" description="Glycosyltransferase RgtA/B/C/D-like" evidence="9">
    <location>
        <begin position="78"/>
        <end position="231"/>
    </location>
</feature>
<keyword evidence="2" id="KW-1003">Cell membrane</keyword>
<feature type="transmembrane region" description="Helical" evidence="8">
    <location>
        <begin position="343"/>
        <end position="366"/>
    </location>
</feature>
<evidence type="ECO:0000259" key="9">
    <source>
        <dbReference type="Pfam" id="PF13231"/>
    </source>
</evidence>
<feature type="transmembrane region" description="Helical" evidence="8">
    <location>
        <begin position="397"/>
        <end position="419"/>
    </location>
</feature>
<evidence type="ECO:0000256" key="4">
    <source>
        <dbReference type="ARBA" id="ARBA00022679"/>
    </source>
</evidence>
<evidence type="ECO:0000313" key="11">
    <source>
        <dbReference type="Proteomes" id="UP000093903"/>
    </source>
</evidence>
<dbReference type="GO" id="GO:0016763">
    <property type="term" value="F:pentosyltransferase activity"/>
    <property type="evidence" value="ECO:0007669"/>
    <property type="project" value="TreeGrafter"/>
</dbReference>
<feature type="transmembrane region" description="Helical" evidence="8">
    <location>
        <begin position="212"/>
        <end position="235"/>
    </location>
</feature>
<dbReference type="EMBL" id="LYXA01000001">
    <property type="protein sequence ID" value="OBU75655.1"/>
    <property type="molecule type" value="Genomic_DNA"/>
</dbReference>
<evidence type="ECO:0000256" key="2">
    <source>
        <dbReference type="ARBA" id="ARBA00022475"/>
    </source>
</evidence>
<feature type="transmembrane region" description="Helical" evidence="8">
    <location>
        <begin position="25"/>
        <end position="43"/>
    </location>
</feature>
<keyword evidence="4" id="KW-0808">Transferase</keyword>
<dbReference type="GO" id="GO:0005886">
    <property type="term" value="C:plasma membrane"/>
    <property type="evidence" value="ECO:0007669"/>
    <property type="project" value="UniProtKB-SubCell"/>
</dbReference>
<protein>
    <recommendedName>
        <fullName evidence="9">Glycosyltransferase RgtA/B/C/D-like domain-containing protein</fullName>
    </recommendedName>
</protein>
<feature type="transmembrane region" description="Helical" evidence="8">
    <location>
        <begin position="124"/>
        <end position="142"/>
    </location>
</feature>
<sequence>MQEGSYIWIWPQQQYGAVNNRTDRIFLTILVLAAILLFIIDLGEAPLTSQEISVSVVASKISQIGTIGYSTSDSVLTPHLIHWLVALAYFLGGNNEWTTRLPAAILTSFSVPLLYCIARETFRIRAIAIYSSFIYLTILPVVCYGRLAISDGIFTTMLMVLILSVLRSRRDLRYCLGIGICLGMICLTKGLLAILLTFIMVMVFLFWDTPRILISSYLWLGIFIGLLPSLTWYICQLVEHNHWSGDWGNQTQPPWYYCVELIKWTWPWLVFLPQTIRAIWENRNFSWAKLTMVWGGVYLLMISLVKFKLTWYLFPVYPSLALALGFYLTTIEDWTSFFSYPRIWVISFAILSLVASGASIYLGLTIPGTTELQVVLGTAAITMILAAILAQKQDRQFLPILVWGSYISLLLLVRSHHWIW</sequence>
<feature type="transmembrane region" description="Helical" evidence="8">
    <location>
        <begin position="148"/>
        <end position="166"/>
    </location>
</feature>
<evidence type="ECO:0000256" key="7">
    <source>
        <dbReference type="ARBA" id="ARBA00023136"/>
    </source>
</evidence>
<evidence type="ECO:0000256" key="8">
    <source>
        <dbReference type="SAM" id="Phobius"/>
    </source>
</evidence>
<keyword evidence="6 8" id="KW-1133">Transmembrane helix</keyword>
<reference evidence="10 11" key="1">
    <citation type="submission" date="2016-05" db="EMBL/GenBank/DDBJ databases">
        <title>First complete genome of the cyanobacterium Cylindrospermopsis raciborskii CS505, containing a circular chromosome and a single extrachromosomal element.</title>
        <authorList>
            <person name="Fuentes J."/>
            <person name="Tamames J."/>
            <person name="Allen E."/>
            <person name="Plominski A."/>
            <person name="Vasquez M."/>
        </authorList>
    </citation>
    <scope>NUCLEOTIDE SEQUENCE [LARGE SCALE GENOMIC DNA]</scope>
    <source>
        <strain evidence="10 11">CS505</strain>
    </source>
</reference>
<evidence type="ECO:0000256" key="1">
    <source>
        <dbReference type="ARBA" id="ARBA00004651"/>
    </source>
</evidence>
<keyword evidence="7 8" id="KW-0472">Membrane</keyword>